<feature type="region of interest" description="Disordered" evidence="4">
    <location>
        <begin position="432"/>
        <end position="460"/>
    </location>
</feature>
<evidence type="ECO:0000313" key="6">
    <source>
        <dbReference type="EMBL" id="OCL11106.1"/>
    </source>
</evidence>
<feature type="compositionally biased region" description="Gly residues" evidence="4">
    <location>
        <begin position="745"/>
        <end position="761"/>
    </location>
</feature>
<organism evidence="6 7">
    <name type="scientific">Glonium stellatum</name>
    <dbReference type="NCBI Taxonomy" id="574774"/>
    <lineage>
        <taxon>Eukaryota</taxon>
        <taxon>Fungi</taxon>
        <taxon>Dikarya</taxon>
        <taxon>Ascomycota</taxon>
        <taxon>Pezizomycotina</taxon>
        <taxon>Dothideomycetes</taxon>
        <taxon>Pleosporomycetidae</taxon>
        <taxon>Gloniales</taxon>
        <taxon>Gloniaceae</taxon>
        <taxon>Glonium</taxon>
    </lineage>
</organism>
<name>A0A8E2F609_9PEZI</name>
<feature type="region of interest" description="Disordered" evidence="4">
    <location>
        <begin position="356"/>
        <end position="415"/>
    </location>
</feature>
<evidence type="ECO:0000256" key="1">
    <source>
        <dbReference type="ARBA" id="ARBA00004245"/>
    </source>
</evidence>
<keyword evidence="2" id="KW-0963">Cytoplasm</keyword>
<feature type="compositionally biased region" description="Polar residues" evidence="4">
    <location>
        <begin position="432"/>
        <end position="450"/>
    </location>
</feature>
<feature type="non-terminal residue" evidence="6">
    <location>
        <position position="1"/>
    </location>
</feature>
<accession>A0A8E2F609</accession>
<feature type="region of interest" description="Disordered" evidence="4">
    <location>
        <begin position="497"/>
        <end position="530"/>
    </location>
</feature>
<gene>
    <name evidence="6" type="ORF">AOQ84DRAFT_361809</name>
</gene>
<feature type="region of interest" description="Disordered" evidence="4">
    <location>
        <begin position="1"/>
        <end position="22"/>
    </location>
</feature>
<feature type="compositionally biased region" description="Polar residues" evidence="4">
    <location>
        <begin position="598"/>
        <end position="610"/>
    </location>
</feature>
<feature type="compositionally biased region" description="Low complexity" evidence="4">
    <location>
        <begin position="581"/>
        <end position="597"/>
    </location>
</feature>
<evidence type="ECO:0000259" key="5">
    <source>
        <dbReference type="PROSITE" id="PS51460"/>
    </source>
</evidence>
<dbReference type="Pfam" id="PF02187">
    <property type="entry name" value="GAS2"/>
    <property type="match status" value="1"/>
</dbReference>
<comment type="subcellular location">
    <subcellularLocation>
        <location evidence="1">Cytoplasm</location>
        <location evidence="1">Cytoskeleton</location>
    </subcellularLocation>
</comment>
<feature type="compositionally biased region" description="Low complexity" evidence="4">
    <location>
        <begin position="560"/>
        <end position="571"/>
    </location>
</feature>
<dbReference type="SUPFAM" id="SSF143575">
    <property type="entry name" value="GAS2 domain-like"/>
    <property type="match status" value="1"/>
</dbReference>
<dbReference type="GO" id="GO:0005856">
    <property type="term" value="C:cytoskeleton"/>
    <property type="evidence" value="ECO:0007669"/>
    <property type="project" value="UniProtKB-SubCell"/>
</dbReference>
<evidence type="ECO:0000313" key="7">
    <source>
        <dbReference type="Proteomes" id="UP000250140"/>
    </source>
</evidence>
<dbReference type="Proteomes" id="UP000250140">
    <property type="component" value="Unassembled WGS sequence"/>
</dbReference>
<dbReference type="Gene3D" id="3.30.920.20">
    <property type="entry name" value="Gas2-like domain"/>
    <property type="match status" value="1"/>
</dbReference>
<dbReference type="OrthoDB" id="5409589at2759"/>
<dbReference type="GO" id="GO:0008017">
    <property type="term" value="F:microtubule binding"/>
    <property type="evidence" value="ECO:0007669"/>
    <property type="project" value="InterPro"/>
</dbReference>
<feature type="compositionally biased region" description="Polar residues" evidence="4">
    <location>
        <begin position="368"/>
        <end position="385"/>
    </location>
</feature>
<feature type="region of interest" description="Disordered" evidence="4">
    <location>
        <begin position="548"/>
        <end position="663"/>
    </location>
</feature>
<evidence type="ECO:0000256" key="3">
    <source>
        <dbReference type="ARBA" id="ARBA00023212"/>
    </source>
</evidence>
<protein>
    <recommendedName>
        <fullName evidence="5">GAR domain-containing protein</fullName>
    </recommendedName>
</protein>
<feature type="domain" description="GAR" evidence="5">
    <location>
        <begin position="724"/>
        <end position="809"/>
    </location>
</feature>
<sequence>MSPRRLGRTNQSSDEGHYRELSPSTTLRAFTKTPIHYNNSDEYKVYSCIETATPAEKDLGTRVAKAAQRLKAWCKEIEQWGWAGTFEVPNEEYREMRRKSVEAHLNEHIVDGSTEAGTIGPLEYWGSLLSVQVEAYEGRLEDIEQELETLEIEDLKGYILDIHGPNRSRPPSSHGDKRPQFAPLDDFSILITQTLLQALPRLSQLKLSVDTWSARLSVLRDTPRFLNDLESAQTAMRLGWEAIEPPSEHDLSDSAFNSWKEAIDTISSVLRRKVSDLGQRLDKMLDTMEGRDDALPEHWIDDFEDLEADYTQWTVEARRRILEVEVRRMKALQKTPPALFEEADRSVNGTILDQSEPAHATEPDLIDSLSNGNSRGVENIPSSMAASKELDEESPQAEQFPTFEENENDSDVPQRSSTLRLDILATVDQQPYPTETTLPQPGSEEVSTTGAVLDDGEVDHKPTLLNEDGEEVVAQATPEVSIVKRASIRSIESFSRAQVKSIHVRRSSSASSRVSSPARDHSNSIPESLVNTDRAEALLPSKYSSPLAVAAERPPPSPSTPTSIPQRPQTPDSRLRRDSIDSTSSGISQTSSPQSTIEDSPSLRNGTNRQAKVPRPPLNSAMTKRRPMKDLKESDAKQPWPPTQFAQQALSPSNNNNNSNSADDLERQISNILTTIPAHIRLTSGPEADAPEVKHPRAGSSLGNSRAHYGNSLRASRTASGIKSPELTLSPVKNDFDASNAGGNSRRGGGGGGGGGGGSGGDSDIKLYHLTQPGKDKPIKLFVRRVGENGERVMVRVGGGWADLGEYLR</sequence>
<reference evidence="6 7" key="1">
    <citation type="journal article" date="2016" name="Nat. Commun.">
        <title>Ectomycorrhizal ecology is imprinted in the genome of the dominant symbiotic fungus Cenococcum geophilum.</title>
        <authorList>
            <consortium name="DOE Joint Genome Institute"/>
            <person name="Peter M."/>
            <person name="Kohler A."/>
            <person name="Ohm R.A."/>
            <person name="Kuo A."/>
            <person name="Krutzmann J."/>
            <person name="Morin E."/>
            <person name="Arend M."/>
            <person name="Barry K.W."/>
            <person name="Binder M."/>
            <person name="Choi C."/>
            <person name="Clum A."/>
            <person name="Copeland A."/>
            <person name="Grisel N."/>
            <person name="Haridas S."/>
            <person name="Kipfer T."/>
            <person name="LaButti K."/>
            <person name="Lindquist E."/>
            <person name="Lipzen A."/>
            <person name="Maire R."/>
            <person name="Meier B."/>
            <person name="Mihaltcheva S."/>
            <person name="Molinier V."/>
            <person name="Murat C."/>
            <person name="Poggeler S."/>
            <person name="Quandt C.A."/>
            <person name="Sperisen C."/>
            <person name="Tritt A."/>
            <person name="Tisserant E."/>
            <person name="Crous P.W."/>
            <person name="Henrissat B."/>
            <person name="Nehls U."/>
            <person name="Egli S."/>
            <person name="Spatafora J.W."/>
            <person name="Grigoriev I.V."/>
            <person name="Martin F.M."/>
        </authorList>
    </citation>
    <scope>NUCLEOTIDE SEQUENCE [LARGE SCALE GENOMIC DNA]</scope>
    <source>
        <strain evidence="6 7">CBS 207.34</strain>
    </source>
</reference>
<feature type="region of interest" description="Disordered" evidence="4">
    <location>
        <begin position="683"/>
        <end position="766"/>
    </location>
</feature>
<feature type="compositionally biased region" description="Low complexity" evidence="4">
    <location>
        <begin position="507"/>
        <end position="517"/>
    </location>
</feature>
<dbReference type="PROSITE" id="PS51460">
    <property type="entry name" value="GAR"/>
    <property type="match status" value="1"/>
</dbReference>
<evidence type="ECO:0000256" key="2">
    <source>
        <dbReference type="ARBA" id="ARBA00022490"/>
    </source>
</evidence>
<proteinExistence type="predicted"/>
<dbReference type="InterPro" id="IPR036534">
    <property type="entry name" value="GAR_dom_sf"/>
</dbReference>
<dbReference type="AlphaFoldDB" id="A0A8E2F609"/>
<evidence type="ECO:0000256" key="4">
    <source>
        <dbReference type="SAM" id="MobiDB-lite"/>
    </source>
</evidence>
<dbReference type="InterPro" id="IPR003108">
    <property type="entry name" value="GAR_dom"/>
</dbReference>
<keyword evidence="3" id="KW-0206">Cytoskeleton</keyword>
<keyword evidence="7" id="KW-1185">Reference proteome</keyword>
<dbReference type="EMBL" id="KV749116">
    <property type="protein sequence ID" value="OCL11106.1"/>
    <property type="molecule type" value="Genomic_DNA"/>
</dbReference>